<evidence type="ECO:0000256" key="6">
    <source>
        <dbReference type="SAM" id="SignalP"/>
    </source>
</evidence>
<dbReference type="InterPro" id="IPR052211">
    <property type="entry name" value="Cpx_auxiliary_protein"/>
</dbReference>
<feature type="region of interest" description="Disordered" evidence="5">
    <location>
        <begin position="167"/>
        <end position="188"/>
    </location>
</feature>
<reference evidence="7 8" key="2">
    <citation type="journal article" date="2016" name="Science">
        <title>A bacterium that degrades and assimilates poly(ethylene terephthalate).</title>
        <authorList>
            <person name="Yoshida S."/>
            <person name="Hiraga K."/>
            <person name="Takehana T."/>
            <person name="Taniguchi I."/>
            <person name="Yamaji H."/>
            <person name="Maeda Y."/>
            <person name="Toyohara K."/>
            <person name="Miyamoto K."/>
            <person name="Kimura Y."/>
            <person name="Oda K."/>
        </authorList>
    </citation>
    <scope>NUCLEOTIDE SEQUENCE [LARGE SCALE GENOMIC DNA]</scope>
    <source>
        <strain evidence="8">NBRC 110686 / TISTR 2288 / 201-F6</strain>
    </source>
</reference>
<feature type="signal peptide" evidence="6">
    <location>
        <begin position="1"/>
        <end position="39"/>
    </location>
</feature>
<comment type="caution">
    <text evidence="7">The sequence shown here is derived from an EMBL/GenBank/DDBJ whole genome shotgun (WGS) entry which is preliminary data.</text>
</comment>
<keyword evidence="4" id="KW-0574">Periplasm</keyword>
<dbReference type="InterPro" id="IPR012899">
    <property type="entry name" value="LTXXQ"/>
</dbReference>
<dbReference type="CDD" id="cd09916">
    <property type="entry name" value="CpxP_like"/>
    <property type="match status" value="1"/>
</dbReference>
<dbReference type="RefSeq" id="WP_054021893.1">
    <property type="nucleotide sequence ID" value="NZ_BBYR01000065.1"/>
</dbReference>
<dbReference type="EMBL" id="BBYR01000065">
    <property type="protein sequence ID" value="GAP37995.1"/>
    <property type="molecule type" value="Genomic_DNA"/>
</dbReference>
<dbReference type="Proteomes" id="UP000037660">
    <property type="component" value="Unassembled WGS sequence"/>
</dbReference>
<dbReference type="AlphaFoldDB" id="A0A0K8P6Z8"/>
<evidence type="ECO:0000256" key="5">
    <source>
        <dbReference type="SAM" id="MobiDB-lite"/>
    </source>
</evidence>
<dbReference type="Pfam" id="PF07813">
    <property type="entry name" value="LTXXQ"/>
    <property type="match status" value="1"/>
</dbReference>
<dbReference type="GO" id="GO:0051082">
    <property type="term" value="F:unfolded protein binding"/>
    <property type="evidence" value="ECO:0007669"/>
    <property type="project" value="TreeGrafter"/>
</dbReference>
<dbReference type="PANTHER" id="PTHR38102">
    <property type="entry name" value="PERIPLASMIC CHAPERONE SPY"/>
    <property type="match status" value="1"/>
</dbReference>
<dbReference type="STRING" id="1547922.ISF6_4189"/>
<evidence type="ECO:0000313" key="8">
    <source>
        <dbReference type="Proteomes" id="UP000037660"/>
    </source>
</evidence>
<proteinExistence type="inferred from homology"/>
<name>A0A0K8P6Z8_PISS1</name>
<evidence type="ECO:0000313" key="7">
    <source>
        <dbReference type="EMBL" id="GAP37995.1"/>
    </source>
</evidence>
<gene>
    <name evidence="7" type="ORF">ISF6_4189</name>
</gene>
<dbReference type="GO" id="GO:0030288">
    <property type="term" value="C:outer membrane-bounded periplasmic space"/>
    <property type="evidence" value="ECO:0007669"/>
    <property type="project" value="TreeGrafter"/>
</dbReference>
<keyword evidence="3 6" id="KW-0732">Signal</keyword>
<dbReference type="OrthoDB" id="8589301at2"/>
<keyword evidence="8" id="KW-1185">Reference proteome</keyword>
<evidence type="ECO:0000256" key="4">
    <source>
        <dbReference type="ARBA" id="ARBA00022764"/>
    </source>
</evidence>
<evidence type="ECO:0000256" key="2">
    <source>
        <dbReference type="ARBA" id="ARBA00008441"/>
    </source>
</evidence>
<feature type="chain" id="PRO_5005513774" evidence="6">
    <location>
        <begin position="40"/>
        <end position="188"/>
    </location>
</feature>
<organism evidence="7 8">
    <name type="scientific">Piscinibacter sakaiensis</name>
    <name type="common">Ideonella sakaiensis</name>
    <dbReference type="NCBI Taxonomy" id="1547922"/>
    <lineage>
        <taxon>Bacteria</taxon>
        <taxon>Pseudomonadati</taxon>
        <taxon>Pseudomonadota</taxon>
        <taxon>Betaproteobacteria</taxon>
        <taxon>Burkholderiales</taxon>
        <taxon>Sphaerotilaceae</taxon>
        <taxon>Piscinibacter</taxon>
    </lineage>
</organism>
<evidence type="ECO:0000256" key="3">
    <source>
        <dbReference type="ARBA" id="ARBA00022729"/>
    </source>
</evidence>
<feature type="compositionally biased region" description="Gly residues" evidence="5">
    <location>
        <begin position="52"/>
        <end position="66"/>
    </location>
</feature>
<comment type="similarity">
    <text evidence="2">Belongs to the CpxP/Spy family.</text>
</comment>
<reference evidence="8" key="1">
    <citation type="submission" date="2015-07" db="EMBL/GenBank/DDBJ databases">
        <title>Discovery of a poly(ethylene terephthalate assimilation.</title>
        <authorList>
            <person name="Yoshida S."/>
            <person name="Hiraga K."/>
            <person name="Takehana T."/>
            <person name="Taniguchi I."/>
            <person name="Yamaji H."/>
            <person name="Maeda Y."/>
            <person name="Toyohara K."/>
            <person name="Miyamoto K."/>
            <person name="Kimura Y."/>
            <person name="Oda K."/>
        </authorList>
    </citation>
    <scope>NUCLEOTIDE SEQUENCE [LARGE SCALE GENOMIC DNA]</scope>
    <source>
        <strain evidence="8">NBRC 110686 / TISTR 2288 / 201-F6</strain>
    </source>
</reference>
<sequence length="188" mass="19957">MSLPLTLAARPGRPGLRRVAATALLAAASAALLPGLAGAQPAPPPPPPHGMAHGGPGGHGGPGFFGGSPRHLERMLDRIGATEQQRSQIKQILAAAEPGMQADREAGRALREKARAVFTAPTLDANAAEQLRLQMVAQHDQASRKHLQVMLDVAQVLTPEQRAKIGERMAQAGERWRHRGERPPQPKP</sequence>
<dbReference type="Gene3D" id="1.20.120.1490">
    <property type="match status" value="1"/>
</dbReference>
<feature type="region of interest" description="Disordered" evidence="5">
    <location>
        <begin position="37"/>
        <end position="69"/>
    </location>
</feature>
<protein>
    <submittedName>
        <fullName evidence="7">Hypothetical membrane-anchored protein</fullName>
    </submittedName>
</protein>
<dbReference type="PANTHER" id="PTHR38102:SF1">
    <property type="entry name" value="PERIPLASMIC CHAPERONE SPY"/>
    <property type="match status" value="1"/>
</dbReference>
<evidence type="ECO:0000256" key="1">
    <source>
        <dbReference type="ARBA" id="ARBA00004418"/>
    </source>
</evidence>
<comment type="subcellular location">
    <subcellularLocation>
        <location evidence="1">Periplasm</location>
    </subcellularLocation>
</comment>
<accession>A0A0K8P6Z8</accession>